<feature type="coiled-coil region" evidence="1">
    <location>
        <begin position="453"/>
        <end position="480"/>
    </location>
</feature>
<name>A0A7X4W9B8_9GAMM</name>
<dbReference type="InterPro" id="IPR056906">
    <property type="entry name" value="ORF2/G2P_dom"/>
</dbReference>
<gene>
    <name evidence="4" type="ORF">CAG72_04795</name>
</gene>
<comment type="caution">
    <text evidence="4">The sequence shown here is derived from an EMBL/GenBank/DDBJ whole genome shotgun (WGS) entry which is preliminary data.</text>
</comment>
<evidence type="ECO:0000313" key="5">
    <source>
        <dbReference type="Proteomes" id="UP000465712"/>
    </source>
</evidence>
<evidence type="ECO:0000256" key="1">
    <source>
        <dbReference type="SAM" id="Coils"/>
    </source>
</evidence>
<proteinExistence type="predicted"/>
<protein>
    <recommendedName>
        <fullName evidence="3">Replication-associated protein ORF2/G2P domain-containing protein</fullName>
    </recommendedName>
</protein>
<feature type="region of interest" description="Disordered" evidence="2">
    <location>
        <begin position="139"/>
        <end position="164"/>
    </location>
</feature>
<evidence type="ECO:0000256" key="2">
    <source>
        <dbReference type="SAM" id="MobiDB-lite"/>
    </source>
</evidence>
<evidence type="ECO:0000313" key="4">
    <source>
        <dbReference type="EMBL" id="NAW64529.1"/>
    </source>
</evidence>
<keyword evidence="1" id="KW-0175">Coiled coil</keyword>
<evidence type="ECO:0000259" key="3">
    <source>
        <dbReference type="Pfam" id="PF23343"/>
    </source>
</evidence>
<dbReference type="EMBL" id="WXWW01000078">
    <property type="protein sequence ID" value="NAW64529.1"/>
    <property type="molecule type" value="Genomic_DNA"/>
</dbReference>
<dbReference type="Proteomes" id="UP000465712">
    <property type="component" value="Unassembled WGS sequence"/>
</dbReference>
<feature type="domain" description="Replication-associated protein ORF2/G2P" evidence="3">
    <location>
        <begin position="241"/>
        <end position="365"/>
    </location>
</feature>
<feature type="region of interest" description="Disordered" evidence="2">
    <location>
        <begin position="89"/>
        <end position="108"/>
    </location>
</feature>
<accession>A0A7X4W9B8</accession>
<reference evidence="4 5" key="1">
    <citation type="submission" date="2017-05" db="EMBL/GenBank/DDBJ databases">
        <title>High clonality and local adaptation shapes Vibrionaceae linages within an endangered oasis.</title>
        <authorList>
            <person name="Vazquez-Rosas-Landa M."/>
        </authorList>
    </citation>
    <scope>NUCLEOTIDE SEQUENCE [LARGE SCALE GENOMIC DNA]</scope>
    <source>
        <strain evidence="4 5">P46_P4S1P180</strain>
    </source>
</reference>
<dbReference type="AlphaFoldDB" id="A0A7X4W9B8"/>
<sequence>MNNSDLRFIAGAVVPADIIEKRNASLEAGFLGFDFCGPRPQPLTPQQVWELNCVNREKEFLAQFDAKWKDGLPAVSREKLIREAAAQAETNRLVQGRKSPTQEKDPQQARLDKLLAQRDYLERRITLDSTAAFDNHDTLYGNPDAPEPAKPKTEKAAANWRHKRNKRKKLKIKHKLSTVRLMHREWSGQYRILHTTQTSASEAPQPQAGDRYTEKLTQRAVGKIFESAAYVATCQSGFTTFLTPTFTPEQRERIFSGDITIGSEISRFLDSLKKMYRRGWQFADALGFPVEIDGIDEPFHYIWVAECPANEDGEPNPHVHILLNWQVDPSVFQAWAARIESLWGHGMAHLERIHEPKAAGSYLIKAVGYAAKGENADQGLIRGNRYNIARCSRAPDWSCLASFEADNMAAIIRECGYKLEQWRRPMERSLERLQKAHRQTIKAVAMANAPDMVGKLRNRLNRLEKQMRETREQMRSRQVHASSKNMFCMSFDGEQAEEKVHDFLLWAAGARGWSMKPIIAGRDGSPVIAINDGEYYQDYLPDDREWLSCAAEARRTARQHYKRQFENHLNRRRYWRSVLNDEWPPQPTEDELKQQKTESMNLLAQYEGACHEYKRAVG</sequence>
<organism evidence="4 5">
    <name type="scientific">Photobacterium halotolerans</name>
    <dbReference type="NCBI Taxonomy" id="265726"/>
    <lineage>
        <taxon>Bacteria</taxon>
        <taxon>Pseudomonadati</taxon>
        <taxon>Pseudomonadota</taxon>
        <taxon>Gammaproteobacteria</taxon>
        <taxon>Vibrionales</taxon>
        <taxon>Vibrionaceae</taxon>
        <taxon>Photobacterium</taxon>
    </lineage>
</organism>
<dbReference type="Pfam" id="PF23343">
    <property type="entry name" value="REP_ORF2-G2P"/>
    <property type="match status" value="1"/>
</dbReference>